<organism evidence="1 2">
    <name type="scientific">Neonectria ditissima</name>
    <dbReference type="NCBI Taxonomy" id="78410"/>
    <lineage>
        <taxon>Eukaryota</taxon>
        <taxon>Fungi</taxon>
        <taxon>Dikarya</taxon>
        <taxon>Ascomycota</taxon>
        <taxon>Pezizomycotina</taxon>
        <taxon>Sordariomycetes</taxon>
        <taxon>Hypocreomycetidae</taxon>
        <taxon>Hypocreales</taxon>
        <taxon>Nectriaceae</taxon>
        <taxon>Neonectria</taxon>
    </lineage>
</organism>
<name>A0A0P7BBM1_9HYPO</name>
<evidence type="ECO:0000313" key="2">
    <source>
        <dbReference type="Proteomes" id="UP000050424"/>
    </source>
</evidence>
<gene>
    <name evidence="1" type="ORF">AK830_g8326</name>
</gene>
<comment type="caution">
    <text evidence="1">The sequence shown here is derived from an EMBL/GenBank/DDBJ whole genome shotgun (WGS) entry which is preliminary data.</text>
</comment>
<accession>A0A0P7BBM1</accession>
<sequence>MQTSNACSAPYYTPEVVRDAALRFIDRIETGAPFPQLASGSVILGPEDNVRYETWCKSLEQVAQAIGEDVERLYGLKWDRSTYLLTELMRTLIADPILWCDSGIPQSATVLSSRAIAASSAALYEDG</sequence>
<dbReference type="AlphaFoldDB" id="A0A0P7BBM1"/>
<dbReference type="EMBL" id="LKCW01000140">
    <property type="protein sequence ID" value="KPM38229.1"/>
    <property type="molecule type" value="Genomic_DNA"/>
</dbReference>
<protein>
    <submittedName>
        <fullName evidence="1">Uncharacterized protein</fullName>
    </submittedName>
</protein>
<dbReference type="Proteomes" id="UP000050424">
    <property type="component" value="Unassembled WGS sequence"/>
</dbReference>
<evidence type="ECO:0000313" key="1">
    <source>
        <dbReference type="EMBL" id="KPM38229.1"/>
    </source>
</evidence>
<reference evidence="1 2" key="1">
    <citation type="submission" date="2015-09" db="EMBL/GenBank/DDBJ databases">
        <title>Draft genome of a European isolate of the apple canker pathogen Neonectria ditissima.</title>
        <authorList>
            <person name="Gomez-Cortecero A."/>
            <person name="Harrison R.J."/>
            <person name="Armitage A.D."/>
        </authorList>
    </citation>
    <scope>NUCLEOTIDE SEQUENCE [LARGE SCALE GENOMIC DNA]</scope>
    <source>
        <strain evidence="1 2">R09/05</strain>
    </source>
</reference>
<keyword evidence="2" id="KW-1185">Reference proteome</keyword>
<proteinExistence type="predicted"/>